<evidence type="ECO:0000313" key="1">
    <source>
        <dbReference type="EMBL" id="KKK70076.1"/>
    </source>
</evidence>
<accession>A0A0F9ACY3</accession>
<organism evidence="1">
    <name type="scientific">marine sediment metagenome</name>
    <dbReference type="NCBI Taxonomy" id="412755"/>
    <lineage>
        <taxon>unclassified sequences</taxon>
        <taxon>metagenomes</taxon>
        <taxon>ecological metagenomes</taxon>
    </lineage>
</organism>
<comment type="caution">
    <text evidence="1">The sequence shown here is derived from an EMBL/GenBank/DDBJ whole genome shotgun (WGS) entry which is preliminary data.</text>
</comment>
<protein>
    <submittedName>
        <fullName evidence="1">Uncharacterized protein</fullName>
    </submittedName>
</protein>
<dbReference type="AlphaFoldDB" id="A0A0F9ACY3"/>
<gene>
    <name evidence="1" type="ORF">LCGC14_2927630</name>
</gene>
<dbReference type="EMBL" id="LAZR01058354">
    <property type="protein sequence ID" value="KKK70076.1"/>
    <property type="molecule type" value="Genomic_DNA"/>
</dbReference>
<feature type="non-terminal residue" evidence="1">
    <location>
        <position position="31"/>
    </location>
</feature>
<sequence>MHYAGVAAASCFGACHRCTHYFFAAHDWILQ</sequence>
<reference evidence="1" key="1">
    <citation type="journal article" date="2015" name="Nature">
        <title>Complex archaea that bridge the gap between prokaryotes and eukaryotes.</title>
        <authorList>
            <person name="Spang A."/>
            <person name="Saw J.H."/>
            <person name="Jorgensen S.L."/>
            <person name="Zaremba-Niedzwiedzka K."/>
            <person name="Martijn J."/>
            <person name="Lind A.E."/>
            <person name="van Eijk R."/>
            <person name="Schleper C."/>
            <person name="Guy L."/>
            <person name="Ettema T.J."/>
        </authorList>
    </citation>
    <scope>NUCLEOTIDE SEQUENCE</scope>
</reference>
<proteinExistence type="predicted"/>
<name>A0A0F9ACY3_9ZZZZ</name>